<dbReference type="FunCoup" id="A0A7R8YQU9">
    <property type="interactions" value="206"/>
</dbReference>
<dbReference type="SUPFAM" id="SSF52087">
    <property type="entry name" value="CRAL/TRIO domain"/>
    <property type="match status" value="1"/>
</dbReference>
<feature type="domain" description="CRAL-TRIO" evidence="1">
    <location>
        <begin position="73"/>
        <end position="250"/>
    </location>
</feature>
<dbReference type="SUPFAM" id="SSF46938">
    <property type="entry name" value="CRAL/TRIO N-terminal domain"/>
    <property type="match status" value="1"/>
</dbReference>
<dbReference type="InterPro" id="IPR011074">
    <property type="entry name" value="CRAL/TRIO_N_dom"/>
</dbReference>
<dbReference type="SUPFAM" id="SSF101576">
    <property type="entry name" value="Supernatant protein factor (SPF), C-terminal domain"/>
    <property type="match status" value="1"/>
</dbReference>
<evidence type="ECO:0000259" key="1">
    <source>
        <dbReference type="PROSITE" id="PS50191"/>
    </source>
</evidence>
<proteinExistence type="predicted"/>
<dbReference type="OMA" id="RWQQQLF"/>
<dbReference type="PANTHER" id="PTHR23324">
    <property type="entry name" value="SEC14 RELATED PROTEIN"/>
    <property type="match status" value="1"/>
</dbReference>
<reference evidence="3 4" key="1">
    <citation type="submission" date="2020-11" db="EMBL/GenBank/DDBJ databases">
        <authorList>
            <person name="Wallbank WR R."/>
            <person name="Pardo Diaz C."/>
            <person name="Kozak K."/>
            <person name="Martin S."/>
            <person name="Jiggins C."/>
            <person name="Moest M."/>
            <person name="Warren A I."/>
            <person name="Generalovic N T."/>
            <person name="Byers J.R.P. K."/>
            <person name="Montejo-Kovacevich G."/>
            <person name="Yen C E."/>
        </authorList>
    </citation>
    <scope>NUCLEOTIDE SEQUENCE [LARGE SCALE GENOMIC DNA]</scope>
</reference>
<dbReference type="Pfam" id="PF03765">
    <property type="entry name" value="CRAL_TRIO_N"/>
    <property type="match status" value="1"/>
</dbReference>
<keyword evidence="4" id="KW-1185">Reference proteome</keyword>
<evidence type="ECO:0000313" key="4">
    <source>
        <dbReference type="Proteomes" id="UP000594454"/>
    </source>
</evidence>
<dbReference type="Pfam" id="PF00650">
    <property type="entry name" value="CRAL_TRIO"/>
    <property type="match status" value="1"/>
</dbReference>
<evidence type="ECO:0008006" key="5">
    <source>
        <dbReference type="Google" id="ProtNLM"/>
    </source>
</evidence>
<dbReference type="SMART" id="SM00516">
    <property type="entry name" value="SEC14"/>
    <property type="match status" value="1"/>
</dbReference>
<dbReference type="GO" id="GO:0005737">
    <property type="term" value="C:cytoplasm"/>
    <property type="evidence" value="ECO:0007669"/>
    <property type="project" value="TreeGrafter"/>
</dbReference>
<dbReference type="CDD" id="cd00170">
    <property type="entry name" value="SEC14"/>
    <property type="match status" value="1"/>
</dbReference>
<dbReference type="Proteomes" id="UP000594454">
    <property type="component" value="Chromosome 2"/>
</dbReference>
<dbReference type="PANTHER" id="PTHR23324:SF83">
    <property type="entry name" value="SEC14-LIKE PROTEIN 2"/>
    <property type="match status" value="1"/>
</dbReference>
<dbReference type="Gene3D" id="2.60.120.680">
    <property type="entry name" value="GOLD domain"/>
    <property type="match status" value="1"/>
</dbReference>
<dbReference type="PROSITE" id="PS50191">
    <property type="entry name" value="CRAL_TRIO"/>
    <property type="match status" value="1"/>
</dbReference>
<sequence>MSAIVRRPQLEDDQKFALMKFRKTVEDILGPDDDDYFLLRWLRARKWNIEAAEKMLRSAHRNKQTWIGTNWKEPQVLKEYLPYGLIGCDNEGSPTILVPFSGLDLYGILHCTSASEFVRKTVLLLEHFSKVGFEQSKTKGVLARQFVVICDMTDFNIKQYAWRPAAELIISLVKNYELHYPETLKICYIINAPKVFSVAFNFIKKFMDDYTRSKICIFNHGSTKWQKLLFEHLDPKIFPKYYGGELTDEDGDPKCKSKICWGGKVPEEMYTKRDDKNNNANYIDTVIEKGKKLKIELNCDIAGSVLSWDFSTIDHDIRFGIKSVDNKTGESHSEVPLTRVISNEMDEAGYITCRGGTKYVVVFDNSYSYLRSKKLKYCVEITPPLEELEKGADDINDQIENLQIK</sequence>
<name>A0A7R8YQU9_HERIL</name>
<dbReference type="InterPro" id="IPR009038">
    <property type="entry name" value="GOLD_dom"/>
</dbReference>
<dbReference type="InterPro" id="IPR001251">
    <property type="entry name" value="CRAL-TRIO_dom"/>
</dbReference>
<dbReference type="SMART" id="SM01100">
    <property type="entry name" value="CRAL_TRIO_N"/>
    <property type="match status" value="1"/>
</dbReference>
<dbReference type="PROSITE" id="PS50866">
    <property type="entry name" value="GOLD"/>
    <property type="match status" value="1"/>
</dbReference>
<accession>A0A7R8YQU9</accession>
<dbReference type="InParanoid" id="A0A7R8YQU9"/>
<dbReference type="OrthoDB" id="1434354at2759"/>
<evidence type="ECO:0000259" key="2">
    <source>
        <dbReference type="PROSITE" id="PS50866"/>
    </source>
</evidence>
<evidence type="ECO:0000313" key="3">
    <source>
        <dbReference type="EMBL" id="CAD7082038.1"/>
    </source>
</evidence>
<dbReference type="InterPro" id="IPR036865">
    <property type="entry name" value="CRAL-TRIO_dom_sf"/>
</dbReference>
<gene>
    <name evidence="3" type="ORF">HERILL_LOCUS5108</name>
</gene>
<feature type="domain" description="GOLD" evidence="2">
    <location>
        <begin position="279"/>
        <end position="381"/>
    </location>
</feature>
<dbReference type="EMBL" id="LR899010">
    <property type="protein sequence ID" value="CAD7082038.1"/>
    <property type="molecule type" value="Genomic_DNA"/>
</dbReference>
<dbReference type="Gene3D" id="3.40.525.10">
    <property type="entry name" value="CRAL-TRIO lipid binding domain"/>
    <property type="match status" value="1"/>
</dbReference>
<dbReference type="InterPro" id="IPR036273">
    <property type="entry name" value="CRAL/TRIO_N_dom_sf"/>
</dbReference>
<dbReference type="InterPro" id="IPR036598">
    <property type="entry name" value="GOLD_dom_sf"/>
</dbReference>
<organism evidence="3 4">
    <name type="scientific">Hermetia illucens</name>
    <name type="common">Black soldier fly</name>
    <dbReference type="NCBI Taxonomy" id="343691"/>
    <lineage>
        <taxon>Eukaryota</taxon>
        <taxon>Metazoa</taxon>
        <taxon>Ecdysozoa</taxon>
        <taxon>Arthropoda</taxon>
        <taxon>Hexapoda</taxon>
        <taxon>Insecta</taxon>
        <taxon>Pterygota</taxon>
        <taxon>Neoptera</taxon>
        <taxon>Endopterygota</taxon>
        <taxon>Diptera</taxon>
        <taxon>Brachycera</taxon>
        <taxon>Stratiomyomorpha</taxon>
        <taxon>Stratiomyidae</taxon>
        <taxon>Hermetiinae</taxon>
        <taxon>Hermetia</taxon>
    </lineage>
</organism>
<dbReference type="AlphaFoldDB" id="A0A7R8YQU9"/>
<protein>
    <recommendedName>
        <fullName evidence="5">SEC14-like protein 2</fullName>
    </recommendedName>
</protein>
<dbReference type="InterPro" id="IPR051064">
    <property type="entry name" value="SEC14/CRAL-TRIO_domain"/>
</dbReference>